<evidence type="ECO:0000313" key="2">
    <source>
        <dbReference type="EMBL" id="KFD66275.1"/>
    </source>
</evidence>
<accession>A0A085N9X9</accession>
<dbReference type="Proteomes" id="UP000030764">
    <property type="component" value="Unassembled WGS sequence"/>
</dbReference>
<evidence type="ECO:0000313" key="1">
    <source>
        <dbReference type="EMBL" id="KFD49626.1"/>
    </source>
</evidence>
<sequence>MEQAIQTSAVAQHATQCTGQLRAKVLCKERQFMIRKIKEALYIKFNLNINRDSGIAVLGSNFKQWQLIKTEESHKRYLEAKQLAKKEVSKTKAAHTEELYQKLGTPQGELLIYKLAKARSRAAKDIDHYYQIKDINGNVLRKPKEILDRWKCHFRSIATEEFKHPPIPTGTQVAGTIHEISTEEVKLALTKMKNGKATGADDLPSDFWKFCGPAGVTWLT</sequence>
<dbReference type="Proteomes" id="UP000030758">
    <property type="component" value="Unassembled WGS sequence"/>
</dbReference>
<gene>
    <name evidence="1" type="ORF">M513_09458</name>
    <name evidence="2" type="ORF">M514_09458</name>
</gene>
<evidence type="ECO:0000313" key="3">
    <source>
        <dbReference type="Proteomes" id="UP000030764"/>
    </source>
</evidence>
<protein>
    <submittedName>
        <fullName evidence="2">Uncharacterized protein</fullName>
    </submittedName>
</protein>
<reference evidence="2 3" key="1">
    <citation type="journal article" date="2014" name="Nat. Genet.">
        <title>Genome and transcriptome of the porcine whipworm Trichuris suis.</title>
        <authorList>
            <person name="Jex A.R."/>
            <person name="Nejsum P."/>
            <person name="Schwarz E.M."/>
            <person name="Hu L."/>
            <person name="Young N.D."/>
            <person name="Hall R.S."/>
            <person name="Korhonen P.K."/>
            <person name="Liao S."/>
            <person name="Thamsborg S."/>
            <person name="Xia J."/>
            <person name="Xu P."/>
            <person name="Wang S."/>
            <person name="Scheerlinck J.P."/>
            <person name="Hofmann A."/>
            <person name="Sternberg P.W."/>
            <person name="Wang J."/>
            <person name="Gasser R.B."/>
        </authorList>
    </citation>
    <scope>NUCLEOTIDE SEQUENCE [LARGE SCALE GENOMIC DNA]</scope>
    <source>
        <strain evidence="2">DCEP-RM93F</strain>
        <strain evidence="1">DCEP-RM93M</strain>
    </source>
</reference>
<organism evidence="2">
    <name type="scientific">Trichuris suis</name>
    <name type="common">pig whipworm</name>
    <dbReference type="NCBI Taxonomy" id="68888"/>
    <lineage>
        <taxon>Eukaryota</taxon>
        <taxon>Metazoa</taxon>
        <taxon>Ecdysozoa</taxon>
        <taxon>Nematoda</taxon>
        <taxon>Enoplea</taxon>
        <taxon>Dorylaimia</taxon>
        <taxon>Trichinellida</taxon>
        <taxon>Trichuridae</taxon>
        <taxon>Trichuris</taxon>
    </lineage>
</organism>
<keyword evidence="3" id="KW-1185">Reference proteome</keyword>
<name>A0A085N9X9_9BILA</name>
<proteinExistence type="predicted"/>
<dbReference type="EMBL" id="KL363266">
    <property type="protein sequence ID" value="KFD49626.1"/>
    <property type="molecule type" value="Genomic_DNA"/>
</dbReference>
<dbReference type="AlphaFoldDB" id="A0A085N9X9"/>
<dbReference type="EMBL" id="KL367526">
    <property type="protein sequence ID" value="KFD66275.1"/>
    <property type="molecule type" value="Genomic_DNA"/>
</dbReference>